<keyword evidence="2" id="KW-1185">Reference proteome</keyword>
<sequence length="107" mass="11642">MRSLPGGLGNLFRVLRLAETPALGLFARNLYAFKSIQSHVGCGGRPNYSVSEYISTSASLTKVLDFASLKAKNDAEVVIVEIDVGCLRRHGIPIVDLRDATKQQLPE</sequence>
<evidence type="ECO:0000313" key="2">
    <source>
        <dbReference type="Proteomes" id="UP000828390"/>
    </source>
</evidence>
<evidence type="ECO:0000313" key="1">
    <source>
        <dbReference type="EMBL" id="KAH3729876.1"/>
    </source>
</evidence>
<dbReference type="EMBL" id="JAIWYP010000012">
    <property type="protein sequence ID" value="KAH3729876.1"/>
    <property type="molecule type" value="Genomic_DNA"/>
</dbReference>
<organism evidence="1 2">
    <name type="scientific">Dreissena polymorpha</name>
    <name type="common">Zebra mussel</name>
    <name type="synonym">Mytilus polymorpha</name>
    <dbReference type="NCBI Taxonomy" id="45954"/>
    <lineage>
        <taxon>Eukaryota</taxon>
        <taxon>Metazoa</taxon>
        <taxon>Spiralia</taxon>
        <taxon>Lophotrochozoa</taxon>
        <taxon>Mollusca</taxon>
        <taxon>Bivalvia</taxon>
        <taxon>Autobranchia</taxon>
        <taxon>Heteroconchia</taxon>
        <taxon>Euheterodonta</taxon>
        <taxon>Imparidentia</taxon>
        <taxon>Neoheterodontei</taxon>
        <taxon>Myida</taxon>
        <taxon>Dreissenoidea</taxon>
        <taxon>Dreissenidae</taxon>
        <taxon>Dreissena</taxon>
    </lineage>
</organism>
<gene>
    <name evidence="1" type="ORF">DPMN_055854</name>
</gene>
<reference evidence="1" key="1">
    <citation type="journal article" date="2019" name="bioRxiv">
        <title>The Genome of the Zebra Mussel, Dreissena polymorpha: A Resource for Invasive Species Research.</title>
        <authorList>
            <person name="McCartney M.A."/>
            <person name="Auch B."/>
            <person name="Kono T."/>
            <person name="Mallez S."/>
            <person name="Zhang Y."/>
            <person name="Obille A."/>
            <person name="Becker A."/>
            <person name="Abrahante J.E."/>
            <person name="Garbe J."/>
            <person name="Badalamenti J.P."/>
            <person name="Herman A."/>
            <person name="Mangelson H."/>
            <person name="Liachko I."/>
            <person name="Sullivan S."/>
            <person name="Sone E.D."/>
            <person name="Koren S."/>
            <person name="Silverstein K.A.T."/>
            <person name="Beckman K.B."/>
            <person name="Gohl D.M."/>
        </authorList>
    </citation>
    <scope>NUCLEOTIDE SEQUENCE</scope>
    <source>
        <strain evidence="1">Duluth1</strain>
        <tissue evidence="1">Whole animal</tissue>
    </source>
</reference>
<comment type="caution">
    <text evidence="1">The sequence shown here is derived from an EMBL/GenBank/DDBJ whole genome shotgun (WGS) entry which is preliminary data.</text>
</comment>
<proteinExistence type="predicted"/>
<dbReference type="Proteomes" id="UP000828390">
    <property type="component" value="Unassembled WGS sequence"/>
</dbReference>
<name>A0A9D4CTE7_DREPO</name>
<reference evidence="1" key="2">
    <citation type="submission" date="2020-11" db="EMBL/GenBank/DDBJ databases">
        <authorList>
            <person name="McCartney M.A."/>
            <person name="Auch B."/>
            <person name="Kono T."/>
            <person name="Mallez S."/>
            <person name="Becker A."/>
            <person name="Gohl D.M."/>
            <person name="Silverstein K.A.T."/>
            <person name="Koren S."/>
            <person name="Bechman K.B."/>
            <person name="Herman A."/>
            <person name="Abrahante J.E."/>
            <person name="Garbe J."/>
        </authorList>
    </citation>
    <scope>NUCLEOTIDE SEQUENCE</scope>
    <source>
        <strain evidence="1">Duluth1</strain>
        <tissue evidence="1">Whole animal</tissue>
    </source>
</reference>
<accession>A0A9D4CTE7</accession>
<dbReference type="AlphaFoldDB" id="A0A9D4CTE7"/>
<protein>
    <submittedName>
        <fullName evidence="1">Uncharacterized protein</fullName>
    </submittedName>
</protein>